<evidence type="ECO:0000256" key="3">
    <source>
        <dbReference type="ARBA" id="ARBA00022679"/>
    </source>
</evidence>
<dbReference type="NCBIfam" id="TIGR00726">
    <property type="entry name" value="peptidoglycan editing factor PgeF"/>
    <property type="match status" value="1"/>
</dbReference>
<reference evidence="10" key="1">
    <citation type="submission" date="2016-10" db="EMBL/GenBank/DDBJ databases">
        <authorList>
            <person name="de Groot N.N."/>
        </authorList>
    </citation>
    <scope>NUCLEOTIDE SEQUENCE</scope>
</reference>
<evidence type="ECO:0000256" key="5">
    <source>
        <dbReference type="ARBA" id="ARBA00022801"/>
    </source>
</evidence>
<keyword evidence="3" id="KW-0808">Transferase</keyword>
<comment type="catalytic activity">
    <reaction evidence="8">
        <text>adenosine + phosphate = alpha-D-ribose 1-phosphate + adenine</text>
        <dbReference type="Rhea" id="RHEA:27642"/>
        <dbReference type="ChEBI" id="CHEBI:16335"/>
        <dbReference type="ChEBI" id="CHEBI:16708"/>
        <dbReference type="ChEBI" id="CHEBI:43474"/>
        <dbReference type="ChEBI" id="CHEBI:57720"/>
        <dbReference type="EC" id="2.4.2.1"/>
    </reaction>
    <physiologicalReaction direction="left-to-right" evidence="8">
        <dbReference type="Rhea" id="RHEA:27643"/>
    </physiologicalReaction>
</comment>
<evidence type="ECO:0000256" key="1">
    <source>
        <dbReference type="ARBA" id="ARBA00000553"/>
    </source>
</evidence>
<evidence type="ECO:0000256" key="8">
    <source>
        <dbReference type="ARBA" id="ARBA00048968"/>
    </source>
</evidence>
<dbReference type="InterPro" id="IPR038371">
    <property type="entry name" value="Cu_polyphenol_OxRdtase_sf"/>
</dbReference>
<evidence type="ECO:0000256" key="2">
    <source>
        <dbReference type="ARBA" id="ARBA00007353"/>
    </source>
</evidence>
<gene>
    <name evidence="10" type="ORF">MNB_SM-7-786</name>
</gene>
<accession>A0A1W1C4I8</accession>
<comment type="catalytic activity">
    <reaction evidence="7">
        <text>adenosine + H2O + H(+) = inosine + NH4(+)</text>
        <dbReference type="Rhea" id="RHEA:24408"/>
        <dbReference type="ChEBI" id="CHEBI:15377"/>
        <dbReference type="ChEBI" id="CHEBI:15378"/>
        <dbReference type="ChEBI" id="CHEBI:16335"/>
        <dbReference type="ChEBI" id="CHEBI:17596"/>
        <dbReference type="ChEBI" id="CHEBI:28938"/>
        <dbReference type="EC" id="3.5.4.4"/>
    </reaction>
    <physiologicalReaction direction="left-to-right" evidence="7">
        <dbReference type="Rhea" id="RHEA:24409"/>
    </physiologicalReaction>
</comment>
<evidence type="ECO:0000256" key="7">
    <source>
        <dbReference type="ARBA" id="ARBA00047989"/>
    </source>
</evidence>
<organism evidence="10">
    <name type="scientific">hydrothermal vent metagenome</name>
    <dbReference type="NCBI Taxonomy" id="652676"/>
    <lineage>
        <taxon>unclassified sequences</taxon>
        <taxon>metagenomes</taxon>
        <taxon>ecological metagenomes</taxon>
    </lineage>
</organism>
<sequence>MQLYTSKKLKTKHAFTSRFGGVSKAPYNALNLAYHVGDRREDIFTNHQLLAKEMGYDLKKLHFMNQIHSNKVEIITKESFGVPSCDALVTNLRDTPLMVLSADCTPVLFHDPNKAVIAAAHIGRAGAFSNIAENVIWAMQEHFGCKSEDIVVSLGPSIGVCCYEVGQKEQEEADSLGYGFALKDKYLDITAIITHQLLNLKVQEEHIDNLTLCTKCHHDIFFSYRAEAQTGRNGSVIIL</sequence>
<name>A0A1W1C4I8_9ZZZZ</name>
<dbReference type="GO" id="GO:0005507">
    <property type="term" value="F:copper ion binding"/>
    <property type="evidence" value="ECO:0007669"/>
    <property type="project" value="TreeGrafter"/>
</dbReference>
<dbReference type="PANTHER" id="PTHR30616">
    <property type="entry name" value="UNCHARACTERIZED PROTEIN YFIH"/>
    <property type="match status" value="1"/>
</dbReference>
<dbReference type="AlphaFoldDB" id="A0A1W1C4I8"/>
<evidence type="ECO:0000256" key="9">
    <source>
        <dbReference type="ARBA" id="ARBA00049893"/>
    </source>
</evidence>
<evidence type="ECO:0000256" key="4">
    <source>
        <dbReference type="ARBA" id="ARBA00022723"/>
    </source>
</evidence>
<dbReference type="SUPFAM" id="SSF64438">
    <property type="entry name" value="CNF1/YfiH-like putative cysteine hydrolases"/>
    <property type="match status" value="1"/>
</dbReference>
<dbReference type="InterPro" id="IPR003730">
    <property type="entry name" value="Cu_polyphenol_OxRdtase"/>
</dbReference>
<evidence type="ECO:0000256" key="6">
    <source>
        <dbReference type="ARBA" id="ARBA00022833"/>
    </source>
</evidence>
<dbReference type="CDD" id="cd16833">
    <property type="entry name" value="YfiH"/>
    <property type="match status" value="1"/>
</dbReference>
<keyword evidence="4" id="KW-0479">Metal-binding</keyword>
<dbReference type="GO" id="GO:0016787">
    <property type="term" value="F:hydrolase activity"/>
    <property type="evidence" value="ECO:0007669"/>
    <property type="project" value="UniProtKB-KW"/>
</dbReference>
<evidence type="ECO:0000313" key="10">
    <source>
        <dbReference type="EMBL" id="SFV60675.1"/>
    </source>
</evidence>
<dbReference type="PANTHER" id="PTHR30616:SF2">
    <property type="entry name" value="PURINE NUCLEOSIDE PHOSPHORYLASE LACC1"/>
    <property type="match status" value="1"/>
</dbReference>
<proteinExistence type="inferred from homology"/>
<dbReference type="GO" id="GO:0017061">
    <property type="term" value="F:S-methyl-5-thioadenosine phosphorylase activity"/>
    <property type="evidence" value="ECO:0007669"/>
    <property type="project" value="UniProtKB-EC"/>
</dbReference>
<dbReference type="InterPro" id="IPR011324">
    <property type="entry name" value="Cytotoxic_necrot_fac-like_cat"/>
</dbReference>
<keyword evidence="5" id="KW-0378">Hydrolase</keyword>
<dbReference type="Pfam" id="PF02578">
    <property type="entry name" value="Cu-oxidase_4"/>
    <property type="match status" value="1"/>
</dbReference>
<keyword evidence="6" id="KW-0862">Zinc</keyword>
<dbReference type="Gene3D" id="3.60.140.10">
    <property type="entry name" value="CNF1/YfiH-like putative cysteine hydrolases"/>
    <property type="match status" value="1"/>
</dbReference>
<dbReference type="EMBL" id="FPHB01000048">
    <property type="protein sequence ID" value="SFV60675.1"/>
    <property type="molecule type" value="Genomic_DNA"/>
</dbReference>
<protein>
    <submittedName>
        <fullName evidence="10">COG1496: Uncharacterized conserved protein</fullName>
    </submittedName>
</protein>
<comment type="catalytic activity">
    <reaction evidence="9">
        <text>S-methyl-5'-thioadenosine + phosphate = 5-(methylsulfanyl)-alpha-D-ribose 1-phosphate + adenine</text>
        <dbReference type="Rhea" id="RHEA:11852"/>
        <dbReference type="ChEBI" id="CHEBI:16708"/>
        <dbReference type="ChEBI" id="CHEBI:17509"/>
        <dbReference type="ChEBI" id="CHEBI:43474"/>
        <dbReference type="ChEBI" id="CHEBI:58533"/>
        <dbReference type="EC" id="2.4.2.28"/>
    </reaction>
    <physiologicalReaction direction="left-to-right" evidence="9">
        <dbReference type="Rhea" id="RHEA:11853"/>
    </physiologicalReaction>
</comment>
<comment type="similarity">
    <text evidence="2">Belongs to the purine nucleoside phosphorylase YfiH/LACC1 family.</text>
</comment>
<comment type="catalytic activity">
    <reaction evidence="1">
        <text>inosine + phosphate = alpha-D-ribose 1-phosphate + hypoxanthine</text>
        <dbReference type="Rhea" id="RHEA:27646"/>
        <dbReference type="ChEBI" id="CHEBI:17368"/>
        <dbReference type="ChEBI" id="CHEBI:17596"/>
        <dbReference type="ChEBI" id="CHEBI:43474"/>
        <dbReference type="ChEBI" id="CHEBI:57720"/>
        <dbReference type="EC" id="2.4.2.1"/>
    </reaction>
    <physiologicalReaction direction="left-to-right" evidence="1">
        <dbReference type="Rhea" id="RHEA:27647"/>
    </physiologicalReaction>
</comment>